<gene>
    <name evidence="2" type="ORF">IWX90DRAFT_490009</name>
</gene>
<dbReference type="EMBL" id="JBBWUH010000011">
    <property type="protein sequence ID" value="KAK8154590.1"/>
    <property type="molecule type" value="Genomic_DNA"/>
</dbReference>
<name>A0ABR1XH85_9PEZI</name>
<proteinExistence type="predicted"/>
<protein>
    <submittedName>
        <fullName evidence="2">Uncharacterized protein</fullName>
    </submittedName>
</protein>
<feature type="signal peptide" evidence="1">
    <location>
        <begin position="1"/>
        <end position="18"/>
    </location>
</feature>
<dbReference type="Proteomes" id="UP001456524">
    <property type="component" value="Unassembled WGS sequence"/>
</dbReference>
<evidence type="ECO:0000313" key="2">
    <source>
        <dbReference type="EMBL" id="KAK8154590.1"/>
    </source>
</evidence>
<evidence type="ECO:0000256" key="1">
    <source>
        <dbReference type="SAM" id="SignalP"/>
    </source>
</evidence>
<accession>A0ABR1XH85</accession>
<reference evidence="2 3" key="1">
    <citation type="journal article" date="2022" name="G3 (Bethesda)">
        <title>Enemy or ally: a genomic approach to elucidate the lifestyle of Phyllosticta citrichinaensis.</title>
        <authorList>
            <person name="Buijs V.A."/>
            <person name="Groenewald J.Z."/>
            <person name="Haridas S."/>
            <person name="LaButti K.M."/>
            <person name="Lipzen A."/>
            <person name="Martin F.M."/>
            <person name="Barry K."/>
            <person name="Grigoriev I.V."/>
            <person name="Crous P.W."/>
            <person name="Seidl M.F."/>
        </authorList>
    </citation>
    <scope>NUCLEOTIDE SEQUENCE [LARGE SCALE GENOMIC DNA]</scope>
    <source>
        <strain evidence="2 3">CBS 129764</strain>
    </source>
</reference>
<keyword evidence="3" id="KW-1185">Reference proteome</keyword>
<organism evidence="2 3">
    <name type="scientific">Phyllosticta citrichinensis</name>
    <dbReference type="NCBI Taxonomy" id="1130410"/>
    <lineage>
        <taxon>Eukaryota</taxon>
        <taxon>Fungi</taxon>
        <taxon>Dikarya</taxon>
        <taxon>Ascomycota</taxon>
        <taxon>Pezizomycotina</taxon>
        <taxon>Dothideomycetes</taxon>
        <taxon>Dothideomycetes incertae sedis</taxon>
        <taxon>Botryosphaeriales</taxon>
        <taxon>Phyllostictaceae</taxon>
        <taxon>Phyllosticta</taxon>
    </lineage>
</organism>
<evidence type="ECO:0000313" key="3">
    <source>
        <dbReference type="Proteomes" id="UP001456524"/>
    </source>
</evidence>
<comment type="caution">
    <text evidence="2">The sequence shown here is derived from an EMBL/GenBank/DDBJ whole genome shotgun (WGS) entry which is preliminary data.</text>
</comment>
<feature type="chain" id="PRO_5045515790" evidence="1">
    <location>
        <begin position="19"/>
        <end position="125"/>
    </location>
</feature>
<keyword evidence="1" id="KW-0732">Signal</keyword>
<sequence length="125" mass="14081">MYGLGFLAVVLFPFLTSAAPAPQGDDDWQYCCTITTKQDYPDKNPNEYFKVPCAGFRGQFHDTTRDDFNRVWRAECHNAYLDILDPLHQTPLGVINVDCKDGADACDMTVSFQASHLAFHRTVTV</sequence>